<name>A0A350H852_UNCW3</name>
<accession>A0A350H852</accession>
<evidence type="ECO:0000313" key="3">
    <source>
        <dbReference type="Proteomes" id="UP000264062"/>
    </source>
</evidence>
<comment type="caution">
    <text evidence="2">The sequence shown here is derived from an EMBL/GenBank/DDBJ whole genome shotgun (WGS) entry which is preliminary data.</text>
</comment>
<evidence type="ECO:0000256" key="1">
    <source>
        <dbReference type="SAM" id="Phobius"/>
    </source>
</evidence>
<evidence type="ECO:0000313" key="2">
    <source>
        <dbReference type="EMBL" id="HAV91718.1"/>
    </source>
</evidence>
<evidence type="ECO:0008006" key="4">
    <source>
        <dbReference type="Google" id="ProtNLM"/>
    </source>
</evidence>
<dbReference type="Proteomes" id="UP000264062">
    <property type="component" value="Unassembled WGS sequence"/>
</dbReference>
<keyword evidence="1" id="KW-1133">Transmembrane helix</keyword>
<keyword evidence="1" id="KW-0812">Transmembrane</keyword>
<organism evidence="2 3">
    <name type="scientific">candidate division WOR-3 bacterium</name>
    <dbReference type="NCBI Taxonomy" id="2052148"/>
    <lineage>
        <taxon>Bacteria</taxon>
        <taxon>Bacteria division WOR-3</taxon>
    </lineage>
</organism>
<protein>
    <recommendedName>
        <fullName evidence="4">Outer membrane protein beta-barrel domain-containing protein</fullName>
    </recommendedName>
</protein>
<proteinExistence type="predicted"/>
<feature type="transmembrane region" description="Helical" evidence="1">
    <location>
        <begin position="7"/>
        <end position="30"/>
    </location>
</feature>
<sequence>MKHERKTLYFMSLILIFILILFSNCAGYYFSAKTLEPKKFEIGVGSDAGYQKNYINSAGTDSTIEDLWYPPLHLYGRIGLPNDYNLSFSVRTVILLTSLSSGISKLIVQSPDKSREISIEAGGFVLTDFGSQSVTVVDDSIIEYGGLFSYLGFYNWGVYSSLNLYQSMKLGGYSLKLILEYQNIEPRVASDFMMSPIYERLTMFFLSTFELKTWKNIHIMPYASVMAGFDVSQINDFYLGGQAGLTIFFRSN</sequence>
<gene>
    <name evidence="2" type="ORF">DCW38_00850</name>
</gene>
<keyword evidence="1" id="KW-0472">Membrane</keyword>
<reference evidence="2 3" key="1">
    <citation type="journal article" date="2018" name="Nat. Biotechnol.">
        <title>A standardized bacterial taxonomy based on genome phylogeny substantially revises the tree of life.</title>
        <authorList>
            <person name="Parks D.H."/>
            <person name="Chuvochina M."/>
            <person name="Waite D.W."/>
            <person name="Rinke C."/>
            <person name="Skarshewski A."/>
            <person name="Chaumeil P.A."/>
            <person name="Hugenholtz P."/>
        </authorList>
    </citation>
    <scope>NUCLEOTIDE SEQUENCE [LARGE SCALE GENOMIC DNA]</scope>
    <source>
        <strain evidence="2">UBA9956</strain>
    </source>
</reference>
<dbReference type="EMBL" id="DMZY01000027">
    <property type="protein sequence ID" value="HAV91718.1"/>
    <property type="molecule type" value="Genomic_DNA"/>
</dbReference>
<dbReference type="AlphaFoldDB" id="A0A350H852"/>